<keyword evidence="6" id="KW-0169">Cobalamin biosynthesis</keyword>
<comment type="pathway">
    <text evidence="2">Nucleoside biosynthesis; alpha-ribazole biosynthesis; alpha-ribazole from 5,6-dimethylbenzimidazole: step 1/2.</text>
</comment>
<dbReference type="SUPFAM" id="SSF52733">
    <property type="entry name" value="Nicotinate mononucleotide:5,6-dimethylbenzimidazole phosphoribosyltransferase (CobT)"/>
    <property type="match status" value="1"/>
</dbReference>
<dbReference type="Gene3D" id="1.10.1610.10">
    <property type="match status" value="1"/>
</dbReference>
<dbReference type="NCBIfam" id="TIGR03160">
    <property type="entry name" value="cobT_DBIPRT"/>
    <property type="match status" value="1"/>
</dbReference>
<dbReference type="EC" id="2.4.2.21" evidence="4 10"/>
<dbReference type="InterPro" id="IPR017846">
    <property type="entry name" value="Nict_dMeBzImd_PRibTrfase_bact"/>
</dbReference>
<dbReference type="GO" id="GO:0009236">
    <property type="term" value="P:cobalamin biosynthetic process"/>
    <property type="evidence" value="ECO:0007669"/>
    <property type="project" value="UniProtKB-UniRule"/>
</dbReference>
<dbReference type="InterPro" id="IPR003200">
    <property type="entry name" value="Nict_dMeBzImd_PRibTrfase"/>
</dbReference>
<keyword evidence="12" id="KW-1185">Reference proteome</keyword>
<evidence type="ECO:0000256" key="10">
    <source>
        <dbReference type="NCBIfam" id="TIGR03160"/>
    </source>
</evidence>
<keyword evidence="7 11" id="KW-0328">Glycosyltransferase</keyword>
<dbReference type="Gene3D" id="3.40.50.10210">
    <property type="match status" value="1"/>
</dbReference>
<comment type="catalytic activity">
    <reaction evidence="9">
        <text>5,6-dimethylbenzimidazole + nicotinate beta-D-ribonucleotide = alpha-ribazole 5'-phosphate + nicotinate + H(+)</text>
        <dbReference type="Rhea" id="RHEA:11196"/>
        <dbReference type="ChEBI" id="CHEBI:15378"/>
        <dbReference type="ChEBI" id="CHEBI:15890"/>
        <dbReference type="ChEBI" id="CHEBI:32544"/>
        <dbReference type="ChEBI" id="CHEBI:57502"/>
        <dbReference type="ChEBI" id="CHEBI:57918"/>
        <dbReference type="EC" id="2.4.2.21"/>
    </reaction>
</comment>
<dbReference type="InterPro" id="IPR036087">
    <property type="entry name" value="Nict_dMeBzImd_PRibTrfase_sf"/>
</dbReference>
<reference evidence="11 12" key="1">
    <citation type="submission" date="2016-10" db="EMBL/GenBank/DDBJ databases">
        <authorList>
            <person name="de Groot N.N."/>
        </authorList>
    </citation>
    <scope>NUCLEOTIDE SEQUENCE [LARGE SCALE GENOMIC DNA]</scope>
    <source>
        <strain evidence="11 12">DSM 21800</strain>
    </source>
</reference>
<dbReference type="InterPro" id="IPR023195">
    <property type="entry name" value="Nict_dMeBzImd_PRibTrfase_N"/>
</dbReference>
<keyword evidence="8 11" id="KW-0808">Transferase</keyword>
<gene>
    <name evidence="11" type="ORF">SAMN04489812_5213</name>
</gene>
<dbReference type="PANTHER" id="PTHR43463:SF1">
    <property type="entry name" value="NICOTINATE-NUCLEOTIDE--DIMETHYLBENZIMIDAZOLE PHOSPHORIBOSYLTRANSFERASE"/>
    <property type="match status" value="1"/>
</dbReference>
<protein>
    <recommendedName>
        <fullName evidence="5 10">Nicotinate-nucleotide--dimethylbenzimidazole phosphoribosyltransferase</fullName>
        <ecNumber evidence="4 10">2.4.2.21</ecNumber>
    </recommendedName>
</protein>
<evidence type="ECO:0000256" key="2">
    <source>
        <dbReference type="ARBA" id="ARBA00005049"/>
    </source>
</evidence>
<evidence type="ECO:0000256" key="3">
    <source>
        <dbReference type="ARBA" id="ARBA00007110"/>
    </source>
</evidence>
<evidence type="ECO:0000256" key="6">
    <source>
        <dbReference type="ARBA" id="ARBA00022573"/>
    </source>
</evidence>
<dbReference type="RefSeq" id="WP_091529034.1">
    <property type="nucleotide sequence ID" value="NZ_LT629772.1"/>
</dbReference>
<dbReference type="STRING" id="630515.SAMN04489812_5213"/>
<evidence type="ECO:0000256" key="1">
    <source>
        <dbReference type="ARBA" id="ARBA00002197"/>
    </source>
</evidence>
<proteinExistence type="inferred from homology"/>
<dbReference type="EMBL" id="LT629772">
    <property type="protein sequence ID" value="SDT32886.1"/>
    <property type="molecule type" value="Genomic_DNA"/>
</dbReference>
<evidence type="ECO:0000256" key="4">
    <source>
        <dbReference type="ARBA" id="ARBA00011991"/>
    </source>
</evidence>
<organism evidence="11 12">
    <name type="scientific">Microlunatus soli</name>
    <dbReference type="NCBI Taxonomy" id="630515"/>
    <lineage>
        <taxon>Bacteria</taxon>
        <taxon>Bacillati</taxon>
        <taxon>Actinomycetota</taxon>
        <taxon>Actinomycetes</taxon>
        <taxon>Propionibacteriales</taxon>
        <taxon>Propionibacteriaceae</taxon>
        <taxon>Microlunatus</taxon>
    </lineage>
</organism>
<comment type="function">
    <text evidence="1">Catalyzes the synthesis of alpha-ribazole-5'-phosphate from nicotinate mononucleotide (NAMN) and 5,6-dimethylbenzimidazole (DMB).</text>
</comment>
<evidence type="ECO:0000256" key="7">
    <source>
        <dbReference type="ARBA" id="ARBA00022676"/>
    </source>
</evidence>
<dbReference type="OrthoDB" id="9773807at2"/>
<dbReference type="PANTHER" id="PTHR43463">
    <property type="entry name" value="NICOTINATE-NUCLEOTIDE--DIMETHYLBENZIMIDAZOLE PHOSPHORIBOSYLTRANSFERASE"/>
    <property type="match status" value="1"/>
</dbReference>
<evidence type="ECO:0000313" key="12">
    <source>
        <dbReference type="Proteomes" id="UP000199103"/>
    </source>
</evidence>
<comment type="similarity">
    <text evidence="3">Belongs to the CobT family.</text>
</comment>
<evidence type="ECO:0000313" key="11">
    <source>
        <dbReference type="EMBL" id="SDT32886.1"/>
    </source>
</evidence>
<dbReference type="AlphaFoldDB" id="A0A1H1ZI71"/>
<dbReference type="Pfam" id="PF02277">
    <property type="entry name" value="DBI_PRT"/>
    <property type="match status" value="1"/>
</dbReference>
<name>A0A1H1ZI71_9ACTN</name>
<dbReference type="GO" id="GO:0008939">
    <property type="term" value="F:nicotinate-nucleotide-dimethylbenzimidazole phosphoribosyltransferase activity"/>
    <property type="evidence" value="ECO:0007669"/>
    <property type="project" value="UniProtKB-UniRule"/>
</dbReference>
<evidence type="ECO:0000256" key="5">
    <source>
        <dbReference type="ARBA" id="ARBA00015486"/>
    </source>
</evidence>
<dbReference type="NCBIfam" id="NF000996">
    <property type="entry name" value="PRK00105.1"/>
    <property type="match status" value="1"/>
</dbReference>
<accession>A0A1H1ZI71</accession>
<evidence type="ECO:0000256" key="8">
    <source>
        <dbReference type="ARBA" id="ARBA00022679"/>
    </source>
</evidence>
<sequence length="344" mass="35423">MIPTIEPVTPPDPAVASHARERIDALAKPTGSLGRLEELAVWLSSCQGSCPADPDLRPRAVVLAGDHGVADQGVSAYPREVTPAMVRAFVAGTAAATVLAEQHDIPLQIYDLAVDDELSGLPEEVGRHKVRRSSRPLNVEDALTSDEAATAYAAGVAIAEEQLAAGAGLLIVGDLGIGNTTPAAALIAASLGVSAAEVTGRGTGIADEALHHKTMIIDQALQRIGDRAADPWQRLVALGSADLVAAVAIMITAARAGVPILLDGLIAVAEAVTAEDLAPGLLAWCAAGHRSTEPGQRLALEKHDMRPLVDAEMRLGEGSGALVAVPLLRSAALLMSRMSLLADL</sequence>
<dbReference type="UniPathway" id="UPA00061">
    <property type="reaction ID" value="UER00516"/>
</dbReference>
<dbReference type="CDD" id="cd02439">
    <property type="entry name" value="DMB-PRT_CobT"/>
    <property type="match status" value="1"/>
</dbReference>
<dbReference type="Proteomes" id="UP000199103">
    <property type="component" value="Chromosome I"/>
</dbReference>
<evidence type="ECO:0000256" key="9">
    <source>
        <dbReference type="ARBA" id="ARBA00047340"/>
    </source>
</evidence>